<evidence type="ECO:0000313" key="2">
    <source>
        <dbReference type="EMBL" id="KAA6359230.1"/>
    </source>
</evidence>
<evidence type="ECO:0000313" key="3">
    <source>
        <dbReference type="Proteomes" id="UP000324800"/>
    </source>
</evidence>
<sequence>MKELFYVLYDGITQMLKENEEDEEEEYGDGDDEEKEFRLR</sequence>
<dbReference type="Proteomes" id="UP000324800">
    <property type="component" value="Unassembled WGS sequence"/>
</dbReference>
<name>A0A5J4TN11_9EUKA</name>
<comment type="caution">
    <text evidence="2">The sequence shown here is derived from an EMBL/GenBank/DDBJ whole genome shotgun (WGS) entry which is preliminary data.</text>
</comment>
<dbReference type="AlphaFoldDB" id="A0A5J4TN11"/>
<feature type="compositionally biased region" description="Acidic residues" evidence="1">
    <location>
        <begin position="19"/>
        <end position="34"/>
    </location>
</feature>
<organism evidence="2 3">
    <name type="scientific">Streblomastix strix</name>
    <dbReference type="NCBI Taxonomy" id="222440"/>
    <lineage>
        <taxon>Eukaryota</taxon>
        <taxon>Metamonada</taxon>
        <taxon>Preaxostyla</taxon>
        <taxon>Oxymonadida</taxon>
        <taxon>Streblomastigidae</taxon>
        <taxon>Streblomastix</taxon>
    </lineage>
</organism>
<evidence type="ECO:0000256" key="1">
    <source>
        <dbReference type="SAM" id="MobiDB-lite"/>
    </source>
</evidence>
<feature type="non-terminal residue" evidence="2">
    <location>
        <position position="40"/>
    </location>
</feature>
<feature type="region of interest" description="Disordered" evidence="1">
    <location>
        <begin position="17"/>
        <end position="40"/>
    </location>
</feature>
<protein>
    <submittedName>
        <fullName evidence="2">Uncharacterized protein</fullName>
    </submittedName>
</protein>
<dbReference type="EMBL" id="SNRW01028706">
    <property type="protein sequence ID" value="KAA6359230.1"/>
    <property type="molecule type" value="Genomic_DNA"/>
</dbReference>
<reference evidence="2 3" key="1">
    <citation type="submission" date="2019-03" db="EMBL/GenBank/DDBJ databases">
        <title>Single cell metagenomics reveals metabolic interactions within the superorganism composed of flagellate Streblomastix strix and complex community of Bacteroidetes bacteria on its surface.</title>
        <authorList>
            <person name="Treitli S.C."/>
            <person name="Kolisko M."/>
            <person name="Husnik F."/>
            <person name="Keeling P."/>
            <person name="Hampl V."/>
        </authorList>
    </citation>
    <scope>NUCLEOTIDE SEQUENCE [LARGE SCALE GENOMIC DNA]</scope>
    <source>
        <strain evidence="2">ST1C</strain>
    </source>
</reference>
<proteinExistence type="predicted"/>
<accession>A0A5J4TN11</accession>
<gene>
    <name evidence="2" type="ORF">EZS28_045243</name>
</gene>